<keyword evidence="4" id="KW-1185">Reference proteome</keyword>
<protein>
    <submittedName>
        <fullName evidence="3">Repeat domain-containing protein</fullName>
    </submittedName>
</protein>
<dbReference type="Pfam" id="PF13517">
    <property type="entry name" value="FG-GAP_3"/>
    <property type="match status" value="2"/>
</dbReference>
<gene>
    <name evidence="3" type="ORF">SAMN04488513_11059</name>
</gene>
<evidence type="ECO:0000256" key="2">
    <source>
        <dbReference type="SAM" id="MobiDB-lite"/>
    </source>
</evidence>
<dbReference type="SUPFAM" id="SSF69318">
    <property type="entry name" value="Integrin alpha N-terminal domain"/>
    <property type="match status" value="1"/>
</dbReference>
<proteinExistence type="predicted"/>
<feature type="region of interest" description="Disordered" evidence="2">
    <location>
        <begin position="412"/>
        <end position="454"/>
    </location>
</feature>
<dbReference type="PANTHER" id="PTHR44103">
    <property type="entry name" value="PROPROTEIN CONVERTASE P"/>
    <property type="match status" value="1"/>
</dbReference>
<reference evidence="4" key="1">
    <citation type="submission" date="2016-11" db="EMBL/GenBank/DDBJ databases">
        <authorList>
            <person name="Varghese N."/>
            <person name="Submissions S."/>
        </authorList>
    </citation>
    <scope>NUCLEOTIDE SEQUENCE [LARGE SCALE GENOMIC DNA]</scope>
    <source>
        <strain evidence="4">DSM 19858</strain>
    </source>
</reference>
<evidence type="ECO:0000313" key="4">
    <source>
        <dbReference type="Proteomes" id="UP000184543"/>
    </source>
</evidence>
<feature type="non-terminal residue" evidence="3">
    <location>
        <position position="503"/>
    </location>
</feature>
<dbReference type="SUPFAM" id="SSF49299">
    <property type="entry name" value="PKD domain"/>
    <property type="match status" value="1"/>
</dbReference>
<dbReference type="EMBL" id="FQYU01000010">
    <property type="protein sequence ID" value="SHJ84688.1"/>
    <property type="molecule type" value="Genomic_DNA"/>
</dbReference>
<dbReference type="Gene3D" id="2.130.10.130">
    <property type="entry name" value="Integrin alpha, N-terminal"/>
    <property type="match status" value="1"/>
</dbReference>
<dbReference type="InterPro" id="IPR028994">
    <property type="entry name" value="Integrin_alpha_N"/>
</dbReference>
<feature type="compositionally biased region" description="Low complexity" evidence="2">
    <location>
        <begin position="442"/>
        <end position="453"/>
    </location>
</feature>
<evidence type="ECO:0000256" key="1">
    <source>
        <dbReference type="ARBA" id="ARBA00022729"/>
    </source>
</evidence>
<dbReference type="STRING" id="192903.SAMN04488513_11059"/>
<dbReference type="Proteomes" id="UP000184543">
    <property type="component" value="Unassembled WGS sequence"/>
</dbReference>
<dbReference type="Gene3D" id="2.60.40.10">
    <property type="entry name" value="Immunoglobulins"/>
    <property type="match status" value="1"/>
</dbReference>
<accession>A0A1M6MMH7</accession>
<dbReference type="InterPro" id="IPR013517">
    <property type="entry name" value="FG-GAP"/>
</dbReference>
<name>A0A1M6MMH7_9FLAO</name>
<keyword evidence="1" id="KW-0732">Signal</keyword>
<dbReference type="PANTHER" id="PTHR44103:SF1">
    <property type="entry name" value="PROPROTEIN CONVERTASE P"/>
    <property type="match status" value="1"/>
</dbReference>
<dbReference type="InterPro" id="IPR013783">
    <property type="entry name" value="Ig-like_fold"/>
</dbReference>
<evidence type="ECO:0000313" key="3">
    <source>
        <dbReference type="EMBL" id="SHJ84688.1"/>
    </source>
</evidence>
<dbReference type="AlphaFoldDB" id="A0A1M6MMH7"/>
<dbReference type="InterPro" id="IPR035986">
    <property type="entry name" value="PKD_dom_sf"/>
</dbReference>
<dbReference type="RefSeq" id="WP_170863188.1">
    <property type="nucleotide sequence ID" value="NZ_FQYU01000010.1"/>
</dbReference>
<sequence>MKNRLYLAGLCPHLYVDFLFSGRSPVFLVSALLFLYHLQATSQCNSTPFPDQWEVHQLESSEFSYRLVYIYADFDIDGDGLKDIVTGAWWYRNPGTASGNWVRNTIGSPFNNMAHIHDFDGDGDLDLLGTTGKYKGYDLVWAENDGSGNFTIHTNIPSGNTSYYEPFIAGIAGGDFQNNGSYQIAINWNGAETTHSAVQMLTVPSDPVNTEWPIEDISDDSLGEDLQKGDIDGDGDLDLFQSRNWLRNNGDGTWTTIATGIAYASTEDRAQLADFDGDGDLDAAVGQLTANSTTSAKMEFAWWENPSNSSQNWTKHLLASDIRGSLSVFAEDIDKDGDPDITVGEWKGDNRLITFENDLCDSGTFIRHTLDEGGTGFDHHDGARVVDIDNDGDFDVVSIGWDNIIPRIFENTSNAVSNDPPTADAGSDKSITLPDNAVTLNGSGSDPDGGSVSFQWTQVSGPNTASLSGENTKDLMASALVEGGYVFRLTVTDDENDTATDEV</sequence>
<organism evidence="3 4">
    <name type="scientific">Pseudozobellia thermophila</name>
    <dbReference type="NCBI Taxonomy" id="192903"/>
    <lineage>
        <taxon>Bacteria</taxon>
        <taxon>Pseudomonadati</taxon>
        <taxon>Bacteroidota</taxon>
        <taxon>Flavobacteriia</taxon>
        <taxon>Flavobacteriales</taxon>
        <taxon>Flavobacteriaceae</taxon>
        <taxon>Pseudozobellia</taxon>
    </lineage>
</organism>
<dbReference type="Pfam" id="PF22352">
    <property type="entry name" value="K319L-like_PKD"/>
    <property type="match status" value="1"/>
</dbReference>